<dbReference type="RefSeq" id="WP_102908858.1">
    <property type="nucleotide sequence ID" value="NZ_POUC01000058.1"/>
</dbReference>
<evidence type="ECO:0000313" key="2">
    <source>
        <dbReference type="Proteomes" id="UP000235943"/>
    </source>
</evidence>
<dbReference type="Proteomes" id="UP000235943">
    <property type="component" value="Unassembled WGS sequence"/>
</dbReference>
<keyword evidence="2" id="KW-1185">Reference proteome</keyword>
<evidence type="ECO:0000313" key="1">
    <source>
        <dbReference type="EMBL" id="PNG22144.1"/>
    </source>
</evidence>
<dbReference type="EMBL" id="POUC01000058">
    <property type="protein sequence ID" value="PNG22144.1"/>
    <property type="molecule type" value="Genomic_DNA"/>
</dbReference>
<protein>
    <submittedName>
        <fullName evidence="1">Uncharacterized protein</fullName>
    </submittedName>
</protein>
<name>A0A2N8TSZ7_9ACTN</name>
<reference evidence="1 2" key="1">
    <citation type="submission" date="2018-01" db="EMBL/GenBank/DDBJ databases">
        <title>Draft genome sequence of Streptomyces sp. 13K301.</title>
        <authorList>
            <person name="Sahin N."/>
            <person name="Saygin H."/>
            <person name="Ay H."/>
        </authorList>
    </citation>
    <scope>NUCLEOTIDE SEQUENCE [LARGE SCALE GENOMIC DNA]</scope>
    <source>
        <strain evidence="1 2">13K301</strain>
    </source>
</reference>
<organism evidence="1 2">
    <name type="scientific">Streptomyces cahuitamycinicus</name>
    <dbReference type="NCBI Taxonomy" id="2070367"/>
    <lineage>
        <taxon>Bacteria</taxon>
        <taxon>Bacillati</taxon>
        <taxon>Actinomycetota</taxon>
        <taxon>Actinomycetes</taxon>
        <taxon>Kitasatosporales</taxon>
        <taxon>Streptomycetaceae</taxon>
        <taxon>Streptomyces</taxon>
    </lineage>
</organism>
<sequence>MIGPSSLPGDPFELHLRISYDDELWDTPQADTLERWNVAGLHRRRTRAAGHELANYRWRSQST</sequence>
<comment type="caution">
    <text evidence="1">The sequence shown here is derived from an EMBL/GenBank/DDBJ whole genome shotgun (WGS) entry which is preliminary data.</text>
</comment>
<accession>A0A2N8TSZ7</accession>
<proteinExistence type="predicted"/>
<gene>
    <name evidence="1" type="ORF">C1J00_11030</name>
</gene>
<dbReference type="AlphaFoldDB" id="A0A2N8TSZ7"/>
<dbReference type="OrthoDB" id="4315712at2"/>